<dbReference type="PROSITE" id="PS50977">
    <property type="entry name" value="HTH_TETR_2"/>
    <property type="match status" value="1"/>
</dbReference>
<dbReference type="InterPro" id="IPR036271">
    <property type="entry name" value="Tet_transcr_reg_TetR-rel_C_sf"/>
</dbReference>
<dbReference type="EMBL" id="RAVZ01000017">
    <property type="protein sequence ID" value="RKG92917.1"/>
    <property type="molecule type" value="Genomic_DNA"/>
</dbReference>
<dbReference type="GO" id="GO:0003677">
    <property type="term" value="F:DNA binding"/>
    <property type="evidence" value="ECO:0007669"/>
    <property type="project" value="UniProtKB-UniRule"/>
</dbReference>
<dbReference type="OrthoDB" id="270177at2"/>
<sequence>MARPRKFKPEAVVEKAMEVFWTKGYAGTTPQELGERMGLGRGSLYNTFDSKHGLFEHALRHYLEHESVKLLALLKQPGSARQRLRGLMLAIIRVDLADPERRGCMAINTAIELAGRDEAATKLAARMFDQTEAAFLAVIEEGQRTGELEASLDAGALASLLLNTLTGLRVLGKTAQDATRLERIVDTVLKVF</sequence>
<name>A0A3A8JAP5_9BACT</name>
<protein>
    <submittedName>
        <fullName evidence="6">TetR/AcrR family transcriptional regulator</fullName>
    </submittedName>
</protein>
<keyword evidence="3" id="KW-0804">Transcription</keyword>
<feature type="DNA-binding region" description="H-T-H motif" evidence="4">
    <location>
        <begin position="29"/>
        <end position="48"/>
    </location>
</feature>
<dbReference type="Gene3D" id="1.10.10.60">
    <property type="entry name" value="Homeodomain-like"/>
    <property type="match status" value="1"/>
</dbReference>
<keyword evidence="7" id="KW-1185">Reference proteome</keyword>
<evidence type="ECO:0000256" key="4">
    <source>
        <dbReference type="PROSITE-ProRule" id="PRU00335"/>
    </source>
</evidence>
<evidence type="ECO:0000256" key="3">
    <source>
        <dbReference type="ARBA" id="ARBA00023163"/>
    </source>
</evidence>
<evidence type="ECO:0000313" key="7">
    <source>
        <dbReference type="Proteomes" id="UP000268094"/>
    </source>
</evidence>
<accession>A0A3A8JAP5</accession>
<dbReference type="SUPFAM" id="SSF48498">
    <property type="entry name" value="Tetracyclin repressor-like, C-terminal domain"/>
    <property type="match status" value="1"/>
</dbReference>
<feature type="domain" description="HTH tetR-type" evidence="5">
    <location>
        <begin position="6"/>
        <end position="66"/>
    </location>
</feature>
<comment type="caution">
    <text evidence="6">The sequence shown here is derived from an EMBL/GenBank/DDBJ whole genome shotgun (WGS) entry which is preliminary data.</text>
</comment>
<dbReference type="InterPro" id="IPR009057">
    <property type="entry name" value="Homeodomain-like_sf"/>
</dbReference>
<dbReference type="InterPro" id="IPR011075">
    <property type="entry name" value="TetR_C"/>
</dbReference>
<dbReference type="InterPro" id="IPR001647">
    <property type="entry name" value="HTH_TetR"/>
</dbReference>
<evidence type="ECO:0000259" key="5">
    <source>
        <dbReference type="PROSITE" id="PS50977"/>
    </source>
</evidence>
<keyword evidence="1" id="KW-0805">Transcription regulation</keyword>
<gene>
    <name evidence="6" type="ORF">D7V88_04420</name>
</gene>
<dbReference type="SUPFAM" id="SSF46689">
    <property type="entry name" value="Homeodomain-like"/>
    <property type="match status" value="1"/>
</dbReference>
<dbReference type="PANTHER" id="PTHR47506:SF1">
    <property type="entry name" value="HTH-TYPE TRANSCRIPTIONAL REGULATOR YJDC"/>
    <property type="match status" value="1"/>
</dbReference>
<dbReference type="PRINTS" id="PR00455">
    <property type="entry name" value="HTHTETR"/>
</dbReference>
<dbReference type="Gene3D" id="1.10.357.10">
    <property type="entry name" value="Tetracycline Repressor, domain 2"/>
    <property type="match status" value="1"/>
</dbReference>
<evidence type="ECO:0000256" key="1">
    <source>
        <dbReference type="ARBA" id="ARBA00023015"/>
    </source>
</evidence>
<evidence type="ECO:0000313" key="6">
    <source>
        <dbReference type="EMBL" id="RKG92917.1"/>
    </source>
</evidence>
<reference evidence="7" key="1">
    <citation type="submission" date="2018-09" db="EMBL/GenBank/DDBJ databases">
        <authorList>
            <person name="Livingstone P.G."/>
            <person name="Whitworth D.E."/>
        </authorList>
    </citation>
    <scope>NUCLEOTIDE SEQUENCE [LARGE SCALE GENOMIC DNA]</scope>
    <source>
        <strain evidence="7">CA054A</strain>
    </source>
</reference>
<organism evidence="6 7">
    <name type="scientific">Corallococcus terminator</name>
    <dbReference type="NCBI Taxonomy" id="2316733"/>
    <lineage>
        <taxon>Bacteria</taxon>
        <taxon>Pseudomonadati</taxon>
        <taxon>Myxococcota</taxon>
        <taxon>Myxococcia</taxon>
        <taxon>Myxococcales</taxon>
        <taxon>Cystobacterineae</taxon>
        <taxon>Myxococcaceae</taxon>
        <taxon>Corallococcus</taxon>
    </lineage>
</organism>
<evidence type="ECO:0000256" key="2">
    <source>
        <dbReference type="ARBA" id="ARBA00023125"/>
    </source>
</evidence>
<proteinExistence type="predicted"/>
<dbReference type="Pfam" id="PF00440">
    <property type="entry name" value="TetR_N"/>
    <property type="match status" value="1"/>
</dbReference>
<dbReference type="AlphaFoldDB" id="A0A3A8JAP5"/>
<dbReference type="RefSeq" id="WP_120539330.1">
    <property type="nucleotide sequence ID" value="NZ_RAVZ01000017.1"/>
</dbReference>
<dbReference type="PANTHER" id="PTHR47506">
    <property type="entry name" value="TRANSCRIPTIONAL REGULATORY PROTEIN"/>
    <property type="match status" value="1"/>
</dbReference>
<dbReference type="Pfam" id="PF16925">
    <property type="entry name" value="TetR_C_13"/>
    <property type="match status" value="1"/>
</dbReference>
<dbReference type="Proteomes" id="UP000268094">
    <property type="component" value="Unassembled WGS sequence"/>
</dbReference>
<keyword evidence="2 4" id="KW-0238">DNA-binding</keyword>